<proteinExistence type="predicted"/>
<comment type="catalytic activity">
    <reaction evidence="5">
        <text>2 GTP = 3',3'-c-di-GMP + 2 diphosphate</text>
        <dbReference type="Rhea" id="RHEA:24898"/>
        <dbReference type="ChEBI" id="CHEBI:33019"/>
        <dbReference type="ChEBI" id="CHEBI:37565"/>
        <dbReference type="ChEBI" id="CHEBI:58805"/>
        <dbReference type="EC" id="2.7.7.65"/>
    </reaction>
</comment>
<dbReference type="EMBL" id="SNVX01000010">
    <property type="protein sequence ID" value="TDN56525.1"/>
    <property type="molecule type" value="Genomic_DNA"/>
</dbReference>
<feature type="transmembrane region" description="Helical" evidence="6">
    <location>
        <begin position="238"/>
        <end position="259"/>
    </location>
</feature>
<feature type="transmembrane region" description="Helical" evidence="6">
    <location>
        <begin position="271"/>
        <end position="292"/>
    </location>
</feature>
<dbReference type="InterPro" id="IPR043128">
    <property type="entry name" value="Rev_trsase/Diguanyl_cyclase"/>
</dbReference>
<dbReference type="RefSeq" id="WP_133461626.1">
    <property type="nucleotide sequence ID" value="NZ_SNVX01000010.1"/>
</dbReference>
<comment type="pathway">
    <text evidence="2">Purine metabolism; 3',5'-cyclic di-GMP biosynthesis.</text>
</comment>
<dbReference type="SUPFAM" id="SSF55073">
    <property type="entry name" value="Nucleotide cyclase"/>
    <property type="match status" value="1"/>
</dbReference>
<dbReference type="GO" id="GO:0052621">
    <property type="term" value="F:diguanylate cyclase activity"/>
    <property type="evidence" value="ECO:0007669"/>
    <property type="project" value="UniProtKB-EC"/>
</dbReference>
<dbReference type="SMART" id="SM00267">
    <property type="entry name" value="GGDEF"/>
    <property type="match status" value="1"/>
</dbReference>
<feature type="transmembrane region" description="Helical" evidence="6">
    <location>
        <begin position="162"/>
        <end position="182"/>
    </location>
</feature>
<keyword evidence="4" id="KW-0342">GTP-binding</keyword>
<organism evidence="8 9">
    <name type="scientific">Scandinavium goeteborgense</name>
    <dbReference type="NCBI Taxonomy" id="1851514"/>
    <lineage>
        <taxon>Bacteria</taxon>
        <taxon>Pseudomonadati</taxon>
        <taxon>Pseudomonadota</taxon>
        <taxon>Gammaproteobacteria</taxon>
        <taxon>Enterobacterales</taxon>
        <taxon>Enterobacteriaceae</taxon>
        <taxon>Scandinavium</taxon>
    </lineage>
</organism>
<evidence type="ECO:0000256" key="5">
    <source>
        <dbReference type="ARBA" id="ARBA00034247"/>
    </source>
</evidence>
<comment type="cofactor">
    <cofactor evidence="1">
        <name>Mg(2+)</name>
        <dbReference type="ChEBI" id="CHEBI:18420"/>
    </cofactor>
</comment>
<dbReference type="CDD" id="cd01949">
    <property type="entry name" value="GGDEF"/>
    <property type="match status" value="1"/>
</dbReference>
<evidence type="ECO:0000313" key="8">
    <source>
        <dbReference type="EMBL" id="TDN56525.1"/>
    </source>
</evidence>
<evidence type="ECO:0000256" key="4">
    <source>
        <dbReference type="ARBA" id="ARBA00023134"/>
    </source>
</evidence>
<comment type="caution">
    <text evidence="8">The sequence shown here is derived from an EMBL/GenBank/DDBJ whole genome shotgun (WGS) entry which is preliminary data.</text>
</comment>
<protein>
    <recommendedName>
        <fullName evidence="3">diguanylate cyclase</fullName>
        <ecNumber evidence="3">2.7.7.65</ecNumber>
    </recommendedName>
</protein>
<evidence type="ECO:0000313" key="9">
    <source>
        <dbReference type="Proteomes" id="UP000295530"/>
    </source>
</evidence>
<feature type="transmembrane region" description="Helical" evidence="6">
    <location>
        <begin position="21"/>
        <end position="40"/>
    </location>
</feature>
<dbReference type="AlphaFoldDB" id="A0A4R6EE55"/>
<dbReference type="PANTHER" id="PTHR45138">
    <property type="entry name" value="REGULATORY COMPONENTS OF SENSORY TRANSDUCTION SYSTEM"/>
    <property type="match status" value="1"/>
</dbReference>
<dbReference type="GO" id="GO:0005886">
    <property type="term" value="C:plasma membrane"/>
    <property type="evidence" value="ECO:0007669"/>
    <property type="project" value="TreeGrafter"/>
</dbReference>
<dbReference type="OrthoDB" id="9812260at2"/>
<dbReference type="Gene3D" id="3.30.70.270">
    <property type="match status" value="1"/>
</dbReference>
<dbReference type="EC" id="2.7.7.65" evidence="3"/>
<name>A0A4R6EE55_SCAGO</name>
<feature type="transmembrane region" description="Helical" evidence="6">
    <location>
        <begin position="89"/>
        <end position="108"/>
    </location>
</feature>
<keyword evidence="6" id="KW-1133">Transmembrane helix</keyword>
<feature type="transmembrane region" description="Helical" evidence="6">
    <location>
        <begin position="128"/>
        <end position="150"/>
    </location>
</feature>
<reference evidence="8 9" key="1">
    <citation type="submission" date="2019-03" db="EMBL/GenBank/DDBJ databases">
        <title>Genomic analyses of the natural microbiome of Caenorhabditis elegans.</title>
        <authorList>
            <person name="Samuel B."/>
        </authorList>
    </citation>
    <scope>NUCLEOTIDE SEQUENCE [LARGE SCALE GENOMIC DNA]</scope>
    <source>
        <strain evidence="8 9">BIGb0156</strain>
    </source>
</reference>
<sequence>MRSISVPRFTVFSEAHVLRNVFSLVVITTLFYAMGAMLRLVQELSLFWPLNAVMAAIFARYVWLNRLHYYAICYGAMLLYDVMTTQWGFASLIINASNMVFIVMVAQLVMRDKRQAGSEPEPINALRLFYYCLISAIFCALLGALGSVGIDRQSFMPLLADWFSEQFATGVLILPCVMTLTLPHEITRIRWQQLLPVLTLVLSMLAAIAIGGAGSLAFPLPALIWCALRYPLPVTSALTLITGASEIILVANGIINLAVSGPLQTAQLFSTRLGIASLAISPVIVSTTVAAINNLVRQISLRADFDFLTRVYSRSGLYEALKNQPAQSHQHMTVMLLDIDFFKSVNDNYGHECGDYVLAAFARQVHDAVGEQGLVARIGGEEFVVAAKTRDPLDGYHLAEKIRQRVEANVFQWRQQPLRVTVSIGTGSGTPGSNALIDSFNQLLVEADEYLYRAKKAGRNKTCAKSVAEEGVFNSVAS</sequence>
<feature type="domain" description="GGDEF" evidence="7">
    <location>
        <begin position="330"/>
        <end position="467"/>
    </location>
</feature>
<dbReference type="PANTHER" id="PTHR45138:SF9">
    <property type="entry name" value="DIGUANYLATE CYCLASE DGCM-RELATED"/>
    <property type="match status" value="1"/>
</dbReference>
<feature type="transmembrane region" description="Helical" evidence="6">
    <location>
        <begin position="194"/>
        <end position="218"/>
    </location>
</feature>
<keyword evidence="4" id="KW-0547">Nucleotide-binding</keyword>
<accession>A0A4R6EE55</accession>
<dbReference type="GO" id="GO:0005525">
    <property type="term" value="F:GTP binding"/>
    <property type="evidence" value="ECO:0007669"/>
    <property type="project" value="UniProtKB-KW"/>
</dbReference>
<evidence type="ECO:0000256" key="1">
    <source>
        <dbReference type="ARBA" id="ARBA00001946"/>
    </source>
</evidence>
<evidence type="ECO:0000256" key="3">
    <source>
        <dbReference type="ARBA" id="ARBA00012528"/>
    </source>
</evidence>
<evidence type="ECO:0000259" key="7">
    <source>
        <dbReference type="PROSITE" id="PS50887"/>
    </source>
</evidence>
<keyword evidence="9" id="KW-1185">Reference proteome</keyword>
<dbReference type="Pfam" id="PF00990">
    <property type="entry name" value="GGDEF"/>
    <property type="match status" value="1"/>
</dbReference>
<dbReference type="InterPro" id="IPR029787">
    <property type="entry name" value="Nucleotide_cyclase"/>
</dbReference>
<keyword evidence="6" id="KW-0812">Transmembrane</keyword>
<keyword evidence="6" id="KW-0472">Membrane</keyword>
<dbReference type="NCBIfam" id="TIGR00254">
    <property type="entry name" value="GGDEF"/>
    <property type="match status" value="1"/>
</dbReference>
<dbReference type="InterPro" id="IPR000160">
    <property type="entry name" value="GGDEF_dom"/>
</dbReference>
<dbReference type="GO" id="GO:1902201">
    <property type="term" value="P:negative regulation of bacterial-type flagellum-dependent cell motility"/>
    <property type="evidence" value="ECO:0007669"/>
    <property type="project" value="TreeGrafter"/>
</dbReference>
<dbReference type="PROSITE" id="PS50887">
    <property type="entry name" value="GGDEF"/>
    <property type="match status" value="1"/>
</dbReference>
<feature type="transmembrane region" description="Helical" evidence="6">
    <location>
        <begin position="46"/>
        <end position="62"/>
    </location>
</feature>
<evidence type="ECO:0000256" key="2">
    <source>
        <dbReference type="ARBA" id="ARBA00004665"/>
    </source>
</evidence>
<evidence type="ECO:0000256" key="6">
    <source>
        <dbReference type="SAM" id="Phobius"/>
    </source>
</evidence>
<dbReference type="Proteomes" id="UP000295530">
    <property type="component" value="Unassembled WGS sequence"/>
</dbReference>
<gene>
    <name evidence="8" type="ORF">EC847_11030</name>
</gene>
<dbReference type="GO" id="GO:0043709">
    <property type="term" value="P:cell adhesion involved in single-species biofilm formation"/>
    <property type="evidence" value="ECO:0007669"/>
    <property type="project" value="TreeGrafter"/>
</dbReference>
<dbReference type="InterPro" id="IPR050469">
    <property type="entry name" value="Diguanylate_Cyclase"/>
</dbReference>